<keyword evidence="3" id="KW-0449">Lipoprotein</keyword>
<evidence type="ECO:0000313" key="4">
    <source>
        <dbReference type="Proteomes" id="UP000317839"/>
    </source>
</evidence>
<feature type="domain" description="Uncharacterized protein TP-0789" evidence="2">
    <location>
        <begin position="86"/>
        <end position="266"/>
    </location>
</feature>
<gene>
    <name evidence="3" type="ORF">FLL45_04925</name>
</gene>
<evidence type="ECO:0000313" key="3">
    <source>
        <dbReference type="EMBL" id="TQV77588.1"/>
    </source>
</evidence>
<dbReference type="OrthoDB" id="9803781at2"/>
<comment type="caution">
    <text evidence="3">The sequence shown here is derived from an EMBL/GenBank/DDBJ whole genome shotgun (WGS) entry which is preliminary data.</text>
</comment>
<feature type="signal peptide" evidence="1">
    <location>
        <begin position="1"/>
        <end position="26"/>
    </location>
</feature>
<dbReference type="InterPro" id="IPR033399">
    <property type="entry name" value="TP_0789-like"/>
</dbReference>
<dbReference type="Pfam" id="PF17131">
    <property type="entry name" value="LolA_like"/>
    <property type="match status" value="1"/>
</dbReference>
<name>A0A545TK59_9GAMM</name>
<evidence type="ECO:0000259" key="2">
    <source>
        <dbReference type="Pfam" id="PF17131"/>
    </source>
</evidence>
<dbReference type="Gene3D" id="2.50.20.10">
    <property type="entry name" value="Lipoprotein localisation LolA/LolB/LppX"/>
    <property type="match status" value="1"/>
</dbReference>
<sequence>MKAYLKTFIALILVSIGGTLSNGSYALEAEKSAGIDVNTIVAKSSLAAYYGGSDGRTMARMKIFDANGRQQVRQFAILRKDIEEGGRQKFLVIFSRPNDVKGTVFMVHKKPQGEDDRWLYLPALDLVKRISAGDKRTSFVGAHYFYEDVSGRSTEADNHQFIEETESQYVLSHTPKDPQSVEFASYKTWIDKQNFLPVKIEYYDQQGKAFRLIEALDIKTVQNIPTVFKAKVTDLTDQSYTTLEFRKAVYDLGIPEDVFSERSLRKPPVEWLRKKK</sequence>
<reference evidence="3 4" key="1">
    <citation type="submission" date="2019-06" db="EMBL/GenBank/DDBJ databases">
        <title>Draft genome of Aliikangiella marina GYP-15.</title>
        <authorList>
            <person name="Wang G."/>
        </authorList>
    </citation>
    <scope>NUCLEOTIDE SEQUENCE [LARGE SCALE GENOMIC DNA]</scope>
    <source>
        <strain evidence="3 4">GYP-15</strain>
    </source>
</reference>
<organism evidence="3 4">
    <name type="scientific">Aliikangiella marina</name>
    <dbReference type="NCBI Taxonomy" id="1712262"/>
    <lineage>
        <taxon>Bacteria</taxon>
        <taxon>Pseudomonadati</taxon>
        <taxon>Pseudomonadota</taxon>
        <taxon>Gammaproteobacteria</taxon>
        <taxon>Oceanospirillales</taxon>
        <taxon>Pleioneaceae</taxon>
        <taxon>Aliikangiella</taxon>
    </lineage>
</organism>
<dbReference type="CDD" id="cd16329">
    <property type="entry name" value="LolA_like"/>
    <property type="match status" value="1"/>
</dbReference>
<evidence type="ECO:0000256" key="1">
    <source>
        <dbReference type="SAM" id="SignalP"/>
    </source>
</evidence>
<feature type="chain" id="PRO_5022162342" evidence="1">
    <location>
        <begin position="27"/>
        <end position="276"/>
    </location>
</feature>
<accession>A0A545TK59</accession>
<keyword evidence="4" id="KW-1185">Reference proteome</keyword>
<dbReference type="AlphaFoldDB" id="A0A545TK59"/>
<proteinExistence type="predicted"/>
<keyword evidence="1" id="KW-0732">Signal</keyword>
<protein>
    <submittedName>
        <fullName evidence="3">Outer membrane lipoprotein-sorting protein</fullName>
    </submittedName>
</protein>
<dbReference type="Proteomes" id="UP000317839">
    <property type="component" value="Unassembled WGS sequence"/>
</dbReference>
<dbReference type="EMBL" id="VIKR01000001">
    <property type="protein sequence ID" value="TQV77588.1"/>
    <property type="molecule type" value="Genomic_DNA"/>
</dbReference>